<name>A0A674INS7_9SAUR</name>
<dbReference type="GO" id="GO:0042157">
    <property type="term" value="P:lipoprotein metabolic process"/>
    <property type="evidence" value="ECO:0007669"/>
    <property type="project" value="InterPro"/>
</dbReference>
<dbReference type="Ensembl" id="ENSTMTT00000009510.1">
    <property type="protein sequence ID" value="ENSTMTP00000009199.1"/>
    <property type="gene ID" value="ENSTMTG00000006675.1"/>
</dbReference>
<organism evidence="2 3">
    <name type="scientific">Terrapene triunguis</name>
    <name type="common">Three-toed box turtle</name>
    <dbReference type="NCBI Taxonomy" id="2587831"/>
    <lineage>
        <taxon>Eukaryota</taxon>
        <taxon>Metazoa</taxon>
        <taxon>Chordata</taxon>
        <taxon>Craniata</taxon>
        <taxon>Vertebrata</taxon>
        <taxon>Euteleostomi</taxon>
        <taxon>Archelosauria</taxon>
        <taxon>Testudinata</taxon>
        <taxon>Testudines</taxon>
        <taxon>Cryptodira</taxon>
        <taxon>Durocryptodira</taxon>
        <taxon>Testudinoidea</taxon>
        <taxon>Emydidae</taxon>
        <taxon>Terrapene</taxon>
    </lineage>
</organism>
<comment type="similarity">
    <text evidence="1">Belongs to the apolipoprotein L family.</text>
</comment>
<dbReference type="Proteomes" id="UP000472274">
    <property type="component" value="Unplaced"/>
</dbReference>
<dbReference type="PANTHER" id="PTHR14096">
    <property type="entry name" value="APOLIPOPROTEIN L"/>
    <property type="match status" value="1"/>
</dbReference>
<protein>
    <recommendedName>
        <fullName evidence="4">Apolipoprotein L5</fullName>
    </recommendedName>
</protein>
<dbReference type="AlphaFoldDB" id="A0A674INS7"/>
<dbReference type="GeneTree" id="ENSGT01030000234599"/>
<keyword evidence="3" id="KW-1185">Reference proteome</keyword>
<evidence type="ECO:0008006" key="4">
    <source>
        <dbReference type="Google" id="ProtNLM"/>
    </source>
</evidence>
<dbReference type="GO" id="GO:0008289">
    <property type="term" value="F:lipid binding"/>
    <property type="evidence" value="ECO:0007669"/>
    <property type="project" value="InterPro"/>
</dbReference>
<sequence>RRVPKLFVFELLQFTKTQNNPGLPSVRHLIEKRKNIGEIMKKSLLPNAESLQGYITQLRNIANEIDEIHKNAVIANVCGGSMGIVGGVAGLAGLVLTPVTFGSSLALPMAGFAVSAVGGITNAINKMGDGSDPDLPLVLQAGLGVGKAVLNAGKLLKAGKMAADAGRVAPSIARKTTSRMLASNARQAARLAGNVTRGLIGIGVLLDAAFLVNDSKELMDGAKTKLAAEIRREAAEMAEVIETVNKFHRSVSQSPGWDDLVGVGPALSRGLD</sequence>
<evidence type="ECO:0000313" key="3">
    <source>
        <dbReference type="Proteomes" id="UP000472274"/>
    </source>
</evidence>
<evidence type="ECO:0000313" key="2">
    <source>
        <dbReference type="Ensembl" id="ENSTMTP00000009199.1"/>
    </source>
</evidence>
<proteinExistence type="inferred from homology"/>
<dbReference type="Pfam" id="PF05461">
    <property type="entry name" value="ApoL"/>
    <property type="match status" value="2"/>
</dbReference>
<dbReference type="GO" id="GO:0006869">
    <property type="term" value="P:lipid transport"/>
    <property type="evidence" value="ECO:0007669"/>
    <property type="project" value="InterPro"/>
</dbReference>
<reference evidence="2" key="1">
    <citation type="submission" date="2025-08" db="UniProtKB">
        <authorList>
            <consortium name="Ensembl"/>
        </authorList>
    </citation>
    <scope>IDENTIFICATION</scope>
</reference>
<dbReference type="PANTHER" id="PTHR14096:SF28">
    <property type="entry name" value="APOLIPOPROTEIN L, 1-RELATED"/>
    <property type="match status" value="1"/>
</dbReference>
<dbReference type="GO" id="GO:0005576">
    <property type="term" value="C:extracellular region"/>
    <property type="evidence" value="ECO:0007669"/>
    <property type="project" value="InterPro"/>
</dbReference>
<dbReference type="InterPro" id="IPR008405">
    <property type="entry name" value="ApoL"/>
</dbReference>
<evidence type="ECO:0000256" key="1">
    <source>
        <dbReference type="ARBA" id="ARBA00010090"/>
    </source>
</evidence>
<reference evidence="2" key="2">
    <citation type="submission" date="2025-09" db="UniProtKB">
        <authorList>
            <consortium name="Ensembl"/>
        </authorList>
    </citation>
    <scope>IDENTIFICATION</scope>
</reference>
<accession>A0A674INS7</accession>
<dbReference type="GO" id="GO:0016020">
    <property type="term" value="C:membrane"/>
    <property type="evidence" value="ECO:0007669"/>
    <property type="project" value="TreeGrafter"/>
</dbReference>